<dbReference type="InterPro" id="IPR051468">
    <property type="entry name" value="Fungal_SecMetab_SDRs"/>
</dbReference>
<keyword evidence="3" id="KW-1185">Reference proteome</keyword>
<dbReference type="InterPro" id="IPR002347">
    <property type="entry name" value="SDR_fam"/>
</dbReference>
<dbReference type="CDD" id="cd05325">
    <property type="entry name" value="carb_red_sniffer_like_SDR_c"/>
    <property type="match status" value="1"/>
</dbReference>
<comment type="similarity">
    <text evidence="1">Belongs to the short-chain dehydrogenases/reductases (SDR) family.</text>
</comment>
<dbReference type="SUPFAM" id="SSF51735">
    <property type="entry name" value="NAD(P)-binding Rossmann-fold domains"/>
    <property type="match status" value="1"/>
</dbReference>
<dbReference type="PRINTS" id="PR00080">
    <property type="entry name" value="SDRFAMILY"/>
</dbReference>
<sequence>MSGTTATMCGAFSQCRSVLVTGASRGLGLQLVKDLVKKSERPAVIIATARDPAAAEELQRVVKEHSGIHVVTLDVTSQASIDAAVEEVSPLVGAEGLNCLINNAAVGGSINLKTVTAEEMLKTYESNTVAPLMVTKAFLPLLRAAATRGSGMGIHRAAVINMSSILASIQLNSGALAEFKCYPYRASKAALNMVTRCLAVDLESEGILCVAVHPGWVRTDMGGPRGELSVEESVSSILSALAGLSEKDHGGYLDYAGKTLPW</sequence>
<evidence type="ECO:0000256" key="1">
    <source>
        <dbReference type="RuleBase" id="RU000363"/>
    </source>
</evidence>
<dbReference type="GO" id="GO:0016491">
    <property type="term" value="F:oxidoreductase activity"/>
    <property type="evidence" value="ECO:0007669"/>
    <property type="project" value="TreeGrafter"/>
</dbReference>
<dbReference type="PANTHER" id="PTHR43544">
    <property type="entry name" value="SHORT-CHAIN DEHYDROGENASE/REDUCTASE"/>
    <property type="match status" value="1"/>
</dbReference>
<dbReference type="Ensembl" id="ENSPKIT00000041644.1">
    <property type="protein sequence ID" value="ENSPKIP00000017137.1"/>
    <property type="gene ID" value="ENSPKIG00000003177.1"/>
</dbReference>
<proteinExistence type="inferred from homology"/>
<dbReference type="AlphaFoldDB" id="A0A3B3REV2"/>
<dbReference type="GO" id="GO:0005737">
    <property type="term" value="C:cytoplasm"/>
    <property type="evidence" value="ECO:0007669"/>
    <property type="project" value="TreeGrafter"/>
</dbReference>
<organism evidence="2 3">
    <name type="scientific">Paramormyrops kingsleyae</name>
    <dbReference type="NCBI Taxonomy" id="1676925"/>
    <lineage>
        <taxon>Eukaryota</taxon>
        <taxon>Metazoa</taxon>
        <taxon>Chordata</taxon>
        <taxon>Craniata</taxon>
        <taxon>Vertebrata</taxon>
        <taxon>Euteleostomi</taxon>
        <taxon>Actinopterygii</taxon>
        <taxon>Neopterygii</taxon>
        <taxon>Teleostei</taxon>
        <taxon>Osteoglossocephala</taxon>
        <taxon>Osteoglossomorpha</taxon>
        <taxon>Osteoglossiformes</taxon>
        <taxon>Mormyridae</taxon>
        <taxon>Paramormyrops</taxon>
    </lineage>
</organism>
<dbReference type="Pfam" id="PF00106">
    <property type="entry name" value="adh_short"/>
    <property type="match status" value="1"/>
</dbReference>
<dbReference type="Proteomes" id="UP000261540">
    <property type="component" value="Unplaced"/>
</dbReference>
<dbReference type="GeneTree" id="ENSGT00940000165046"/>
<evidence type="ECO:0000313" key="2">
    <source>
        <dbReference type="Ensembl" id="ENSPKIP00000017137.1"/>
    </source>
</evidence>
<protein>
    <submittedName>
        <fullName evidence="2">C-factor-like</fullName>
    </submittedName>
</protein>
<dbReference type="InterPro" id="IPR036291">
    <property type="entry name" value="NAD(P)-bd_dom_sf"/>
</dbReference>
<dbReference type="Gene3D" id="3.40.50.720">
    <property type="entry name" value="NAD(P)-binding Rossmann-like Domain"/>
    <property type="match status" value="1"/>
</dbReference>
<dbReference type="PRINTS" id="PR00081">
    <property type="entry name" value="GDHRDH"/>
</dbReference>
<reference evidence="2" key="1">
    <citation type="submission" date="2025-08" db="UniProtKB">
        <authorList>
            <consortium name="Ensembl"/>
        </authorList>
    </citation>
    <scope>IDENTIFICATION</scope>
</reference>
<dbReference type="PANTHER" id="PTHR43544:SF20">
    <property type="entry name" value="C-FACTOR"/>
    <property type="match status" value="1"/>
</dbReference>
<name>A0A3B3REV2_9TELE</name>
<reference evidence="2" key="2">
    <citation type="submission" date="2025-09" db="UniProtKB">
        <authorList>
            <consortium name="Ensembl"/>
        </authorList>
    </citation>
    <scope>IDENTIFICATION</scope>
</reference>
<accession>A0A3B3REV2</accession>
<evidence type="ECO:0000313" key="3">
    <source>
        <dbReference type="Proteomes" id="UP000261540"/>
    </source>
</evidence>